<accession>A0A2J8BHL2</accession>
<protein>
    <submittedName>
        <fullName evidence="1">Uncharacterized protein</fullName>
    </submittedName>
</protein>
<proteinExistence type="predicted"/>
<dbReference type="AlphaFoldDB" id="A0A2J8BHL2"/>
<dbReference type="RefSeq" id="WP_037538195.1">
    <property type="nucleotide sequence ID" value="NZ_CAJCHF010000024.1"/>
</dbReference>
<dbReference type="Proteomes" id="UP000053523">
    <property type="component" value="Unassembled WGS sequence"/>
</dbReference>
<organism evidence="1 2">
    <name type="scientific">Staphylococcus haemolyticus</name>
    <dbReference type="NCBI Taxonomy" id="1283"/>
    <lineage>
        <taxon>Bacteria</taxon>
        <taxon>Bacillati</taxon>
        <taxon>Bacillota</taxon>
        <taxon>Bacilli</taxon>
        <taxon>Bacillales</taxon>
        <taxon>Staphylococcaceae</taxon>
        <taxon>Staphylococcus</taxon>
    </lineage>
</organism>
<comment type="caution">
    <text evidence="1">The sequence shown here is derived from an EMBL/GenBank/DDBJ whole genome shotgun (WGS) entry which is preliminary data.</text>
</comment>
<dbReference type="GeneID" id="74185483"/>
<name>A0A2J8BHL2_STAHA</name>
<dbReference type="EMBL" id="LORN02000006">
    <property type="protein sequence ID" value="PNN30004.1"/>
    <property type="molecule type" value="Genomic_DNA"/>
</dbReference>
<evidence type="ECO:0000313" key="2">
    <source>
        <dbReference type="Proteomes" id="UP000053523"/>
    </source>
</evidence>
<sequence>MILRYAANLKLAKELYTASKPKLKGDQEMKDTFQNVFGLPESSVKLAGTVEAAAAAFYAASFLNKNLSRLGSIATFGVLGVAAYKHFEAGHGKEGAQHALDLLGLAALSFADTFDCDNK</sequence>
<gene>
    <name evidence="1" type="ORF">AL503_001585</name>
</gene>
<reference evidence="1 2" key="1">
    <citation type="submission" date="2017-12" db="EMBL/GenBank/DDBJ databases">
        <title>FDA dAtabase for Regulatory Grade micrObial Sequences (FDA-ARGOS): Supporting development and validation of Infectious Disease Dx tests.</title>
        <authorList>
            <person name="Hoffmann M."/>
            <person name="Allard M."/>
            <person name="Evans P."/>
            <person name="Brown E."/>
            <person name="Tallon L."/>
            <person name="Sadzewicz L."/>
            <person name="Sengamalay N."/>
            <person name="Ott S."/>
            <person name="Godinez A."/>
            <person name="Nagaraj S."/>
            <person name="Vavikolanu K."/>
            <person name="Aluvathingal J."/>
            <person name="Nadendla S."/>
            <person name="Sichtig H."/>
        </authorList>
    </citation>
    <scope>NUCLEOTIDE SEQUENCE [LARGE SCALE GENOMIC DNA]</scope>
    <source>
        <strain evidence="1 2">FDAARGOS_148</strain>
    </source>
</reference>
<evidence type="ECO:0000313" key="1">
    <source>
        <dbReference type="EMBL" id="PNN30004.1"/>
    </source>
</evidence>